<dbReference type="CDD" id="cd00082">
    <property type="entry name" value="HisKA"/>
    <property type="match status" value="1"/>
</dbReference>
<evidence type="ECO:0000256" key="3">
    <source>
        <dbReference type="ARBA" id="ARBA00022553"/>
    </source>
</evidence>
<dbReference type="Gene3D" id="3.30.565.10">
    <property type="entry name" value="Histidine kinase-like ATPase, C-terminal domain"/>
    <property type="match status" value="1"/>
</dbReference>
<feature type="domain" description="Histidine kinase" evidence="9">
    <location>
        <begin position="156"/>
        <end position="364"/>
    </location>
</feature>
<dbReference type="PRINTS" id="PR00344">
    <property type="entry name" value="BCTRLSENSOR"/>
</dbReference>
<protein>
    <recommendedName>
        <fullName evidence="2">histidine kinase</fullName>
        <ecNumber evidence="2">2.7.13.3</ecNumber>
    </recommendedName>
</protein>
<sequence>MKLESTEKKLKERVKELTCLLEISETIAQADCAEKKILQKIVLSTKKAYFYNEDIIIELQVQNFTLNTSKLPKHSIFQTCDILILGVNSGFIKAHYPKNKHTNTDFLKEEQKLLNAIAFEIGNYLEKFQLLEESNQLIRTIERMDRLSILSEMTAGIAHELNSPLANILGYAELIKFNSTDSKIDADISTIINSAIYSRKIISKILSFTSNTPYNFEKQEIKPIISFAVSLLKQNFQRKNIKNELIFKNTIDHVSLDSTQITQALLNILINALDASPAKSILKTTIENDLQHLFISIEDQGPGIPENIKPILFEPFFTTKAANEGCGIGLTMVSRIVKIHNGEITIKDNFPQGTIFTIKLPLIQ</sequence>
<dbReference type="InterPro" id="IPR005467">
    <property type="entry name" value="His_kinase_dom"/>
</dbReference>
<dbReference type="SMART" id="SM00388">
    <property type="entry name" value="HisKA"/>
    <property type="match status" value="1"/>
</dbReference>
<dbReference type="PROSITE" id="PS50109">
    <property type="entry name" value="HIS_KIN"/>
    <property type="match status" value="1"/>
</dbReference>
<keyword evidence="6" id="KW-0418">Kinase</keyword>
<evidence type="ECO:0000256" key="1">
    <source>
        <dbReference type="ARBA" id="ARBA00000085"/>
    </source>
</evidence>
<dbReference type="RefSeq" id="WP_089058590.1">
    <property type="nucleotide sequence ID" value="NZ_MUHD01000026.1"/>
</dbReference>
<dbReference type="SMART" id="SM00387">
    <property type="entry name" value="HATPase_c"/>
    <property type="match status" value="1"/>
</dbReference>
<dbReference type="EC" id="2.7.13.3" evidence="2"/>
<dbReference type="CDD" id="cd00075">
    <property type="entry name" value="HATPase"/>
    <property type="match status" value="1"/>
</dbReference>
<evidence type="ECO:0000256" key="7">
    <source>
        <dbReference type="ARBA" id="ARBA00022840"/>
    </source>
</evidence>
<evidence type="ECO:0000256" key="6">
    <source>
        <dbReference type="ARBA" id="ARBA00022777"/>
    </source>
</evidence>
<comment type="caution">
    <text evidence="10">The sequence shown here is derived from an EMBL/GenBank/DDBJ whole genome shotgun (WGS) entry which is preliminary data.</text>
</comment>
<dbReference type="InterPro" id="IPR036097">
    <property type="entry name" value="HisK_dim/P_sf"/>
</dbReference>
<dbReference type="Proteomes" id="UP000198381">
    <property type="component" value="Unassembled WGS sequence"/>
</dbReference>
<name>A0ABX4CT37_9FLAO</name>
<keyword evidence="4" id="KW-0808">Transferase</keyword>
<reference evidence="10 11" key="1">
    <citation type="submission" date="2016-11" db="EMBL/GenBank/DDBJ databases">
        <title>Whole genomes of Flavobacteriaceae.</title>
        <authorList>
            <person name="Stine C."/>
            <person name="Li C."/>
            <person name="Tadesse D."/>
        </authorList>
    </citation>
    <scope>NUCLEOTIDE SEQUENCE [LARGE SCALE GENOMIC DNA]</scope>
    <source>
        <strain evidence="10 11">CCUG 60112</strain>
    </source>
</reference>
<dbReference type="PANTHER" id="PTHR43065:SF10">
    <property type="entry name" value="PEROXIDE STRESS-ACTIVATED HISTIDINE KINASE MAK3"/>
    <property type="match status" value="1"/>
</dbReference>
<organism evidence="10 11">
    <name type="scientific">Flavobacterium plurextorum</name>
    <dbReference type="NCBI Taxonomy" id="1114867"/>
    <lineage>
        <taxon>Bacteria</taxon>
        <taxon>Pseudomonadati</taxon>
        <taxon>Bacteroidota</taxon>
        <taxon>Flavobacteriia</taxon>
        <taxon>Flavobacteriales</taxon>
        <taxon>Flavobacteriaceae</taxon>
        <taxon>Flavobacterium</taxon>
    </lineage>
</organism>
<dbReference type="PANTHER" id="PTHR43065">
    <property type="entry name" value="SENSOR HISTIDINE KINASE"/>
    <property type="match status" value="1"/>
</dbReference>
<evidence type="ECO:0000313" key="11">
    <source>
        <dbReference type="Proteomes" id="UP000198381"/>
    </source>
</evidence>
<evidence type="ECO:0000256" key="5">
    <source>
        <dbReference type="ARBA" id="ARBA00022741"/>
    </source>
</evidence>
<dbReference type="Gene3D" id="1.10.287.130">
    <property type="match status" value="1"/>
</dbReference>
<dbReference type="Pfam" id="PF00512">
    <property type="entry name" value="HisKA"/>
    <property type="match status" value="1"/>
</dbReference>
<dbReference type="SUPFAM" id="SSF55874">
    <property type="entry name" value="ATPase domain of HSP90 chaperone/DNA topoisomerase II/histidine kinase"/>
    <property type="match status" value="1"/>
</dbReference>
<dbReference type="InterPro" id="IPR003594">
    <property type="entry name" value="HATPase_dom"/>
</dbReference>
<evidence type="ECO:0000256" key="8">
    <source>
        <dbReference type="ARBA" id="ARBA00023012"/>
    </source>
</evidence>
<evidence type="ECO:0000256" key="2">
    <source>
        <dbReference type="ARBA" id="ARBA00012438"/>
    </source>
</evidence>
<dbReference type="SUPFAM" id="SSF47384">
    <property type="entry name" value="Homodimeric domain of signal transducing histidine kinase"/>
    <property type="match status" value="1"/>
</dbReference>
<proteinExistence type="predicted"/>
<dbReference type="InterPro" id="IPR036890">
    <property type="entry name" value="HATPase_C_sf"/>
</dbReference>
<keyword evidence="8" id="KW-0902">Two-component regulatory system</keyword>
<evidence type="ECO:0000259" key="9">
    <source>
        <dbReference type="PROSITE" id="PS50109"/>
    </source>
</evidence>
<keyword evidence="3" id="KW-0597">Phosphoprotein</keyword>
<evidence type="ECO:0000256" key="4">
    <source>
        <dbReference type="ARBA" id="ARBA00022679"/>
    </source>
</evidence>
<accession>A0ABX4CT37</accession>
<dbReference type="EMBL" id="MUHD01000026">
    <property type="protein sequence ID" value="OXB06399.1"/>
    <property type="molecule type" value="Genomic_DNA"/>
</dbReference>
<dbReference type="InterPro" id="IPR003661">
    <property type="entry name" value="HisK_dim/P_dom"/>
</dbReference>
<evidence type="ECO:0000313" key="10">
    <source>
        <dbReference type="EMBL" id="OXB06399.1"/>
    </source>
</evidence>
<comment type="catalytic activity">
    <reaction evidence="1">
        <text>ATP + protein L-histidine = ADP + protein N-phospho-L-histidine.</text>
        <dbReference type="EC" id="2.7.13.3"/>
    </reaction>
</comment>
<keyword evidence="11" id="KW-1185">Reference proteome</keyword>
<keyword evidence="7" id="KW-0067">ATP-binding</keyword>
<dbReference type="InterPro" id="IPR004358">
    <property type="entry name" value="Sig_transdc_His_kin-like_C"/>
</dbReference>
<dbReference type="Pfam" id="PF02518">
    <property type="entry name" value="HATPase_c"/>
    <property type="match status" value="1"/>
</dbReference>
<keyword evidence="5" id="KW-0547">Nucleotide-binding</keyword>
<gene>
    <name evidence="10" type="ORF">B0A81_13875</name>
</gene>